<accession>A0A812NCT0</accession>
<proteinExistence type="predicted"/>
<dbReference type="OrthoDB" id="10274644at2759"/>
<dbReference type="EMBL" id="CAJNJA010012199">
    <property type="protein sequence ID" value="CAE7291041.1"/>
    <property type="molecule type" value="Genomic_DNA"/>
</dbReference>
<evidence type="ECO:0000256" key="1">
    <source>
        <dbReference type="SAM" id="MobiDB-lite"/>
    </source>
</evidence>
<sequence length="486" mass="53158">MWMVGWSLCVHTVWTWLWDPGQPLSVHTFCAFGGPFLLQAWLVAAASGRIDGGAPDRAAIGAGSNVVVFETRLAESFTSSWTRHSDEGDRTRGPRIVEKSQRATSTVMQGFPAEHESGDGDHRPFGPPGPRPSTPCSHGPVGFPSLRGGAVEQRVRSKTDKILDGLASLLDSVWDDEAPGATEDEPKLQELWEALEDIVRTRPGNVVQRLKSLVTRFRKVCNAGHISATHAQHPATSATTRAGRDGHVNSGTKDCEQDQPQGRRTFACGRARKNDWTGPVATTSEELEQLIHVLKDKEKIEEKGLVALPNSPAEAAIMWQLLAAHEAIQVLFVFNYETQPNFAEATKESLGVEPATCSIPLLFDGGLRFVRRFTLRRGAHAPATDVRRWAGQHLDLHKSIRDSWGWERIGKDDLQGLIRIDGGRGDAFLSASGLEMGGSRWFFEPLRWESPLSVTAAPGVAPHTVGGEDIKDIAVQAGFKDVELLE</sequence>
<gene>
    <name evidence="3" type="ORF">SNEC2469_LOCUS7128</name>
</gene>
<feature type="compositionally biased region" description="Basic and acidic residues" evidence="1">
    <location>
        <begin position="113"/>
        <end position="124"/>
    </location>
</feature>
<evidence type="ECO:0000313" key="4">
    <source>
        <dbReference type="Proteomes" id="UP000601435"/>
    </source>
</evidence>
<comment type="caution">
    <text evidence="3">The sequence shown here is derived from an EMBL/GenBank/DDBJ whole genome shotgun (WGS) entry which is preliminary data.</text>
</comment>
<keyword evidence="4" id="KW-1185">Reference proteome</keyword>
<reference evidence="3" key="1">
    <citation type="submission" date="2021-02" db="EMBL/GenBank/DDBJ databases">
        <authorList>
            <person name="Dougan E. K."/>
            <person name="Rhodes N."/>
            <person name="Thang M."/>
            <person name="Chan C."/>
        </authorList>
    </citation>
    <scope>NUCLEOTIDE SEQUENCE</scope>
</reference>
<organism evidence="3 4">
    <name type="scientific">Symbiodinium necroappetens</name>
    <dbReference type="NCBI Taxonomy" id="1628268"/>
    <lineage>
        <taxon>Eukaryota</taxon>
        <taxon>Sar</taxon>
        <taxon>Alveolata</taxon>
        <taxon>Dinophyceae</taxon>
        <taxon>Suessiales</taxon>
        <taxon>Symbiodiniaceae</taxon>
        <taxon>Symbiodinium</taxon>
    </lineage>
</organism>
<feature type="compositionally biased region" description="Basic and acidic residues" evidence="1">
    <location>
        <begin position="83"/>
        <end position="101"/>
    </location>
</feature>
<name>A0A812NCT0_9DINO</name>
<evidence type="ECO:0000256" key="2">
    <source>
        <dbReference type="SAM" id="SignalP"/>
    </source>
</evidence>
<feature type="region of interest" description="Disordered" evidence="1">
    <location>
        <begin position="80"/>
        <end position="147"/>
    </location>
</feature>
<feature type="non-terminal residue" evidence="3">
    <location>
        <position position="1"/>
    </location>
</feature>
<dbReference type="Proteomes" id="UP000601435">
    <property type="component" value="Unassembled WGS sequence"/>
</dbReference>
<keyword evidence="2" id="KW-0732">Signal</keyword>
<dbReference type="AlphaFoldDB" id="A0A812NCT0"/>
<feature type="chain" id="PRO_5032996611" evidence="2">
    <location>
        <begin position="16"/>
        <end position="486"/>
    </location>
</feature>
<feature type="region of interest" description="Disordered" evidence="1">
    <location>
        <begin position="229"/>
        <end position="260"/>
    </location>
</feature>
<evidence type="ECO:0000313" key="3">
    <source>
        <dbReference type="EMBL" id="CAE7291041.1"/>
    </source>
</evidence>
<protein>
    <submittedName>
        <fullName evidence="3">Uncharacterized protein</fullName>
    </submittedName>
</protein>
<feature type="signal peptide" evidence="2">
    <location>
        <begin position="1"/>
        <end position="15"/>
    </location>
</feature>